<dbReference type="EMBL" id="CZBI01000002">
    <property type="protein sequence ID" value="CUP85722.1"/>
    <property type="molecule type" value="Genomic_DNA"/>
</dbReference>
<dbReference type="Proteomes" id="UP000095541">
    <property type="component" value="Unassembled WGS sequence"/>
</dbReference>
<protein>
    <submittedName>
        <fullName evidence="1">F5/8 type C domain</fullName>
    </submittedName>
</protein>
<dbReference type="PROSITE" id="PS51257">
    <property type="entry name" value="PROKAR_LIPOPROTEIN"/>
    <property type="match status" value="1"/>
</dbReference>
<evidence type="ECO:0000313" key="2">
    <source>
        <dbReference type="Proteomes" id="UP000095541"/>
    </source>
</evidence>
<name>A0A174RJR3_BACT4</name>
<dbReference type="SUPFAM" id="SSF54001">
    <property type="entry name" value="Cysteine proteinases"/>
    <property type="match status" value="1"/>
</dbReference>
<dbReference type="AlphaFoldDB" id="A0A174RJR3"/>
<accession>A0A174RJR3</accession>
<dbReference type="PANTHER" id="PTHR35532">
    <property type="entry name" value="SIMILAR TO POLYHYDROXYALKANOATE DEPOLYMERASE"/>
    <property type="match status" value="1"/>
</dbReference>
<sequence>MRNLSLAILFVLVFFIIISCSFGDRRLEQALSFAGDNRTELEKVLIYYRGDPEKLEAARFLIRNMPHWYSYKGWQLDSVCHLITQDSLPRGLIREWSNVSFYSLPKVYDAQVITADYLIENIDLAFDVWKEKSWNRNLKFDDFCELILPYRIDNEPLSSWRKLYHDYYALLLDSVYQGEDVVEACRVLCKELHKKGFHYFTDITIPHIDGTLLFRHPAGYCRDACDFTLYAMRACGIPVATEFFRYAPDYQHFHSWNTLRDTTGRFIVFDSEELEPTREPRSDGRRKGKAYRYCFGVQETLNPAIDLTDTRIPSFFRNRYLKDVTVNYFVKNKLTVPVKTKERYLYVGVFSPNGWVLIDMAERDGHLVTFCNLEPNIIYQLFQCDGWQQCPVGYPFIYRKGKAEILKPDMNDWEKVILTRKMSIKPTISVWLYRAIIGARIEASNDLTFKHADLLYEFKDTLTTNYYRLNPLNVHKKYTYIRYSPPMGKRMELAELAVYEDTLCNMKIPLHRMNDVSYAPYMEGITDGNILTFFLADPEDASSSVIYKLDKKTSISKIVFAPRNDDNFVWPGDSYELFYQNGVNGWESLGIQTAGNDRKLYYSVPKNALLWLRDRTKGREEQVFVYRNGKQYFTIDIH</sequence>
<organism evidence="1 2">
    <name type="scientific">Bacteroides thetaiotaomicron</name>
    <dbReference type="NCBI Taxonomy" id="818"/>
    <lineage>
        <taxon>Bacteria</taxon>
        <taxon>Pseudomonadati</taxon>
        <taxon>Bacteroidota</taxon>
        <taxon>Bacteroidia</taxon>
        <taxon>Bacteroidales</taxon>
        <taxon>Bacteroidaceae</taxon>
        <taxon>Bacteroides</taxon>
    </lineage>
</organism>
<dbReference type="PANTHER" id="PTHR35532:SF5">
    <property type="entry name" value="CARBOHYDRATE-BINDING DOMAIN-CONTAINING PROTEIN"/>
    <property type="match status" value="1"/>
</dbReference>
<proteinExistence type="predicted"/>
<gene>
    <name evidence="1" type="ORF">ERS852557_01932</name>
</gene>
<dbReference type="Gene3D" id="2.60.120.260">
    <property type="entry name" value="Galactose-binding domain-like"/>
    <property type="match status" value="1"/>
</dbReference>
<reference evidence="1 2" key="1">
    <citation type="submission" date="2015-09" db="EMBL/GenBank/DDBJ databases">
        <authorList>
            <consortium name="Pathogen Informatics"/>
        </authorList>
    </citation>
    <scope>NUCLEOTIDE SEQUENCE [LARGE SCALE GENOMIC DNA]</scope>
    <source>
        <strain evidence="1 2">2789STDY5834945</strain>
    </source>
</reference>
<dbReference type="RefSeq" id="WP_055218240.1">
    <property type="nucleotide sequence ID" value="NZ_CZBI01000002.1"/>
</dbReference>
<dbReference type="InterPro" id="IPR038765">
    <property type="entry name" value="Papain-like_cys_pep_sf"/>
</dbReference>
<evidence type="ECO:0000313" key="1">
    <source>
        <dbReference type="EMBL" id="CUP85722.1"/>
    </source>
</evidence>